<feature type="signal peptide" evidence="1">
    <location>
        <begin position="1"/>
        <end position="26"/>
    </location>
</feature>
<reference evidence="3 4" key="1">
    <citation type="journal article" date="2016" name="Front. Microbiol.">
        <title>Genomic Resource of Rice Seed Associated Bacteria.</title>
        <authorList>
            <person name="Midha S."/>
            <person name="Bansal K."/>
            <person name="Sharma S."/>
            <person name="Kumar N."/>
            <person name="Patil P.P."/>
            <person name="Chaudhry V."/>
            <person name="Patil P.B."/>
        </authorList>
    </citation>
    <scope>NUCLEOTIDE SEQUENCE [LARGE SCALE GENOMIC DNA]</scope>
    <source>
        <strain evidence="3 4">SA3</strain>
    </source>
</reference>
<dbReference type="NCBIfam" id="TIGR01414">
    <property type="entry name" value="autotrans_barl"/>
    <property type="match status" value="1"/>
</dbReference>
<feature type="domain" description="Autotransporter" evidence="2">
    <location>
        <begin position="1710"/>
        <end position="1992"/>
    </location>
</feature>
<keyword evidence="1" id="KW-0732">Signal</keyword>
<dbReference type="SMART" id="SM00869">
    <property type="entry name" value="Autotransporter"/>
    <property type="match status" value="1"/>
</dbReference>
<dbReference type="SUPFAM" id="SSF51126">
    <property type="entry name" value="Pectin lyase-like"/>
    <property type="match status" value="1"/>
</dbReference>
<dbReference type="InterPro" id="IPR036709">
    <property type="entry name" value="Autotransporte_beta_dom_sf"/>
</dbReference>
<evidence type="ECO:0000256" key="1">
    <source>
        <dbReference type="SAM" id="SignalP"/>
    </source>
</evidence>
<dbReference type="GO" id="GO:0019867">
    <property type="term" value="C:outer membrane"/>
    <property type="evidence" value="ECO:0007669"/>
    <property type="project" value="InterPro"/>
</dbReference>
<dbReference type="PROSITE" id="PS51208">
    <property type="entry name" value="AUTOTRANSPORTER"/>
    <property type="match status" value="1"/>
</dbReference>
<dbReference type="Gene3D" id="2.40.128.130">
    <property type="entry name" value="Autotransporter beta-domain"/>
    <property type="match status" value="1"/>
</dbReference>
<proteinExistence type="predicted"/>
<dbReference type="Proteomes" id="UP000071979">
    <property type="component" value="Unassembled WGS sequence"/>
</dbReference>
<dbReference type="EMBL" id="LDSE01000010">
    <property type="protein sequence ID" value="KTS68585.1"/>
    <property type="molecule type" value="Genomic_DNA"/>
</dbReference>
<evidence type="ECO:0000313" key="3">
    <source>
        <dbReference type="EMBL" id="KTS68585.1"/>
    </source>
</evidence>
<dbReference type="Pfam" id="PF03797">
    <property type="entry name" value="Autotransporter"/>
    <property type="match status" value="1"/>
</dbReference>
<accession>A0A8E1S0U3</accession>
<dbReference type="Gene3D" id="2.160.20.20">
    <property type="match status" value="1"/>
</dbReference>
<gene>
    <name evidence="3" type="ORF">SA3R_06995</name>
</gene>
<protein>
    <submittedName>
        <fullName evidence="3">Transporter</fullName>
    </submittedName>
</protein>
<dbReference type="InterPro" id="IPR005546">
    <property type="entry name" value="Autotransporte_beta"/>
</dbReference>
<evidence type="ECO:0000259" key="2">
    <source>
        <dbReference type="PROSITE" id="PS51208"/>
    </source>
</evidence>
<dbReference type="InterPro" id="IPR012332">
    <property type="entry name" value="Autotransporter_pectin_lyase_C"/>
</dbReference>
<dbReference type="SUPFAM" id="SSF103515">
    <property type="entry name" value="Autotransporter"/>
    <property type="match status" value="1"/>
</dbReference>
<evidence type="ECO:0000313" key="4">
    <source>
        <dbReference type="Proteomes" id="UP000071979"/>
    </source>
</evidence>
<dbReference type="InterPro" id="IPR006315">
    <property type="entry name" value="OM_autotransptr_brl_dom"/>
</dbReference>
<sequence length="1992" mass="207239">MFKLNPLLLSLLAAQGLMLSATPVSAVVLKPFTPERNDNKVGAYCLCNGSTQTLSGIPRFTAGESGMSSVTLGELQKVGRIINDNLIGEPRLQLGAQNYAIGIPDEETGSYRVYQVYNSAEMIAPAEINGATVVPDYYDVNDKQYIDARVATVTNGRLNINIGQQGAAANASTNRWSMAAKQSQLFASSNNGQINWDSNNRIRFTAATPPYGGDRLAFDAGGVVTYAGLFDVTLKDGSSNAYYVSNLNELRNYNDWLIDQISGGNLSPESYNAALNQAFSLRDGRVVYRMSTGNYDDEVAAALGDQVVLSADGAKASVKINRGKTLEVANSASAVMRASNGATAIIAGKLATSNALSSEAGALELVSGARGINNGVINSGFFNAANGRGVAEDSLGYAGTAVSAIYDSEFRNNGVLNVHIGDAPWGTAGLFLGSSSAVNHGNINIGIHDVANGSSAAAVSFSGEGSFVNARDGTIYLGRTPQNHKGDVTQDVAVSLGGGISAISGLLDSRAINDGRIVIGSKVENAVGMRIEAGPNAVSLNNGVIDVNGMAQALPRENIAMLAMDSGSGGQVGNRGTLNLNGYNSTGLKVIATAGNQAHAFSSGAINVAGDADRFGGTNNTAVWVTGEPGGHASADITGPIRLSGKAGIGIRAEGQATVDVSAHAIPTSSGSDSMLDSGQISFYRIGPDARINLPANGRYSASVWNGTIFRVEQGADFDGRGLTLSMNSPFATGVYGSGAGTDINTHGATLNIASFASGLTITDGARATIDVATRIHLNGSDARVAIADGNRYTLQGNVVNPNTQFDPNTLLINQAAIDGRANNQQPFTVMNHARLVNRGAISLRGEGVTGIYAQYGATVDNRGDINILRNGRALFADGYPGAGDGKTLTEINNSGTLNLYSGQSTQQTTTFGAVSYHQLGRINQNGTINLYGDNVVGAKAFAGGRITLGANSRVVFHDAQQIGYQAFDPGSRLIVNGSPIDVSSRNSTLYEIRNGAWLYNQGFGNVTLSGRDSTGIVVSGTDALVSSTDVYQVTGKGATVLRASDRAQGIITSLIALNGKNTLGAQATGDGTEVYAASLITGTGRNATAFDVSGDARLFNQQQGVVDLRGRNSTGARVHDGGNFINRGTVSVASGTGVDVSSGYGQYVPLDSTLRVNDGTAALRVGSGGAMKIYGDGQGASTLAAYGKADGLLLDSGAQRFEANDIIIGAYGSGTALNNRAGISDISLSNVRFEANGGTGIRSATSFDPAGSAQIHVGAGGTGYRFENADGSTTGNDLVIGRDYRIEVNGSGTGVRANTRGRVIAQGLIDIRDADGGSAIVTRSASQVINQGTIRSQSRVAPLIDLRGGETVFINQGTLDAPYADQVVVAGGATRDVVALLAGKVTGEVNTGNGSDTLLVTGGTLDGGLSMGDGSANQATVQAISLNQTRHITSGGADSTLNLSQLNARGGSFRQDDLTKGTNLGAGWSTLNFIDTQWTLSDNIKLAHSTINIDAGSKLFAGDGVNARLQGASNDSLVVNNAGTLDLTNGGNVAANTLTIEGSLASAQGRLKLNSTATHSDVLLVNGNASGTTWVDDRLQGGGLLDTNRDNVIAASEGVSLVQVTGSASADSFRLSNGYVAAGPWQYGLYSFAPGSSAGGNAWDYRLANNFICSDGSLCQPQAGSAVKAVRPAVTPQVPSWISAPVGLAYYSLAVTDDLHKRLGELRQQPADSAEMFIRYLGSDLQYRSNRGLDAWGYDFDLNYSAVQLGGNLLRADGAEDSVRGGVAYTRGNTRIRPHAADGYSSTSFDSDTLSLYGTWLRSSGWYVDGSLSWSDYCGETDIARQKAVAKPKGHGWTASVESGYPLMLAGDVRLEPQAQVSWLRMNMDSFTDADGARVSYNDYDQTIGRLGARVARSWQDSSQNQYTPYLRANYYRGWGGTAQVRVGTSDSDLSQSFSSGKFGQMWDVGLGGTATLINNVALYAEADYRKEIAGNGVKGWRYNAGVRWSF</sequence>
<dbReference type="InterPro" id="IPR011050">
    <property type="entry name" value="Pectin_lyase_fold/virulence"/>
</dbReference>
<organism evidence="3 4">
    <name type="scientific">Pantoea dispersa</name>
    <dbReference type="NCBI Taxonomy" id="59814"/>
    <lineage>
        <taxon>Bacteria</taxon>
        <taxon>Pseudomonadati</taxon>
        <taxon>Pseudomonadota</taxon>
        <taxon>Gammaproteobacteria</taxon>
        <taxon>Enterobacterales</taxon>
        <taxon>Erwiniaceae</taxon>
        <taxon>Pantoea</taxon>
    </lineage>
</organism>
<comment type="caution">
    <text evidence="3">The sequence shown here is derived from an EMBL/GenBank/DDBJ whole genome shotgun (WGS) entry which is preliminary data.</text>
</comment>
<feature type="chain" id="PRO_5034807367" evidence="1">
    <location>
        <begin position="27"/>
        <end position="1992"/>
    </location>
</feature>
<name>A0A8E1S0U3_9GAMM</name>